<feature type="region of interest" description="Disordered" evidence="1">
    <location>
        <begin position="57"/>
        <end position="79"/>
    </location>
</feature>
<dbReference type="AlphaFoldDB" id="A0A9P7YHU1"/>
<gene>
    <name evidence="2" type="ORF">BJ875DRAFT_442404</name>
</gene>
<reference evidence="2" key="1">
    <citation type="journal article" date="2021" name="IMA Fungus">
        <title>Genomic characterization of three marine fungi, including Emericellopsis atlantica sp. nov. with signatures of a generalist lifestyle and marine biomass degradation.</title>
        <authorList>
            <person name="Hagestad O.C."/>
            <person name="Hou L."/>
            <person name="Andersen J.H."/>
            <person name="Hansen E.H."/>
            <person name="Altermark B."/>
            <person name="Li C."/>
            <person name="Kuhnert E."/>
            <person name="Cox R.J."/>
            <person name="Crous P.W."/>
            <person name="Spatafora J.W."/>
            <person name="Lail K."/>
            <person name="Amirebrahimi M."/>
            <person name="Lipzen A."/>
            <person name="Pangilinan J."/>
            <person name="Andreopoulos W."/>
            <person name="Hayes R.D."/>
            <person name="Ng V."/>
            <person name="Grigoriev I.V."/>
            <person name="Jackson S.A."/>
            <person name="Sutton T.D.S."/>
            <person name="Dobson A.D.W."/>
            <person name="Rama T."/>
        </authorList>
    </citation>
    <scope>NUCLEOTIDE SEQUENCE</scope>
    <source>
        <strain evidence="2">TRa018bII</strain>
    </source>
</reference>
<evidence type="ECO:0000313" key="2">
    <source>
        <dbReference type="EMBL" id="KAG9233268.1"/>
    </source>
</evidence>
<dbReference type="EMBL" id="MU251508">
    <property type="protein sequence ID" value="KAG9233268.1"/>
    <property type="molecule type" value="Genomic_DNA"/>
</dbReference>
<sequence length="100" mass="10676">MGLTASLIALASGKHITAFFGQPSSQSATTIGYPSEIAPIPQMDFINDEDFLTEDVYPSNSSSSHFQPIPRPDPGISTPGGIDFARSTPMTYMTFGNSPF</sequence>
<protein>
    <submittedName>
        <fullName evidence="2">Uncharacterized protein</fullName>
    </submittedName>
</protein>
<comment type="caution">
    <text evidence="2">The sequence shown here is derived from an EMBL/GenBank/DDBJ whole genome shotgun (WGS) entry which is preliminary data.</text>
</comment>
<dbReference type="Proteomes" id="UP000824998">
    <property type="component" value="Unassembled WGS sequence"/>
</dbReference>
<organism evidence="2 3">
    <name type="scientific">Amylocarpus encephaloides</name>
    <dbReference type="NCBI Taxonomy" id="45428"/>
    <lineage>
        <taxon>Eukaryota</taxon>
        <taxon>Fungi</taxon>
        <taxon>Dikarya</taxon>
        <taxon>Ascomycota</taxon>
        <taxon>Pezizomycotina</taxon>
        <taxon>Leotiomycetes</taxon>
        <taxon>Helotiales</taxon>
        <taxon>Helotiales incertae sedis</taxon>
        <taxon>Amylocarpus</taxon>
    </lineage>
</organism>
<evidence type="ECO:0000313" key="3">
    <source>
        <dbReference type="Proteomes" id="UP000824998"/>
    </source>
</evidence>
<name>A0A9P7YHU1_9HELO</name>
<evidence type="ECO:0000256" key="1">
    <source>
        <dbReference type="SAM" id="MobiDB-lite"/>
    </source>
</evidence>
<accession>A0A9P7YHU1</accession>
<proteinExistence type="predicted"/>
<keyword evidence="3" id="KW-1185">Reference proteome</keyword>